<dbReference type="GO" id="GO:0003700">
    <property type="term" value="F:DNA-binding transcription factor activity"/>
    <property type="evidence" value="ECO:0007669"/>
    <property type="project" value="TreeGrafter"/>
</dbReference>
<dbReference type="SUPFAM" id="SSF48498">
    <property type="entry name" value="Tetracyclin repressor-like, C-terminal domain"/>
    <property type="match status" value="1"/>
</dbReference>
<organism evidence="6 7">
    <name type="scientific">Hylemonella gracilis</name>
    <dbReference type="NCBI Taxonomy" id="80880"/>
    <lineage>
        <taxon>Bacteria</taxon>
        <taxon>Pseudomonadati</taxon>
        <taxon>Pseudomonadota</taxon>
        <taxon>Betaproteobacteria</taxon>
        <taxon>Burkholderiales</taxon>
        <taxon>Comamonadaceae</taxon>
        <taxon>Hylemonella</taxon>
    </lineage>
</organism>
<dbReference type="GO" id="GO:0000976">
    <property type="term" value="F:transcription cis-regulatory region binding"/>
    <property type="evidence" value="ECO:0007669"/>
    <property type="project" value="TreeGrafter"/>
</dbReference>
<reference evidence="6 7" key="1">
    <citation type="submission" date="2018-07" db="EMBL/GenBank/DDBJ databases">
        <title>Exploring interactions and the metabolic potential of the ultra-small soil bacteria Hylemonella gracilis.</title>
        <authorList>
            <person name="Tyc O."/>
            <person name="Kulkarni P."/>
            <person name="Gawehns F."/>
            <person name="Hundscheid M."/>
            <person name="Zweers H."/>
            <person name="Garbeva P."/>
        </authorList>
    </citation>
    <scope>NUCLEOTIDE SEQUENCE [LARGE SCALE GENOMIC DNA]</scope>
    <source>
        <strain evidence="6 7">NS1</strain>
    </source>
</reference>
<evidence type="ECO:0000256" key="2">
    <source>
        <dbReference type="ARBA" id="ARBA00023125"/>
    </source>
</evidence>
<evidence type="ECO:0000256" key="3">
    <source>
        <dbReference type="ARBA" id="ARBA00023163"/>
    </source>
</evidence>
<accession>A0A4P6UJN3</accession>
<dbReference type="AlphaFoldDB" id="A0A4P6UJN3"/>
<dbReference type="SUPFAM" id="SSF46689">
    <property type="entry name" value="Homeodomain-like"/>
    <property type="match status" value="1"/>
</dbReference>
<keyword evidence="3" id="KW-0804">Transcription</keyword>
<dbReference type="InterPro" id="IPR011075">
    <property type="entry name" value="TetR_C"/>
</dbReference>
<dbReference type="KEGG" id="hgr:DW355_01170"/>
<evidence type="ECO:0000313" key="7">
    <source>
        <dbReference type="Proteomes" id="UP000292939"/>
    </source>
</evidence>
<dbReference type="Pfam" id="PF16859">
    <property type="entry name" value="TetR_C_11"/>
    <property type="match status" value="1"/>
</dbReference>
<dbReference type="PANTHER" id="PTHR30055">
    <property type="entry name" value="HTH-TYPE TRANSCRIPTIONAL REGULATOR RUTR"/>
    <property type="match status" value="1"/>
</dbReference>
<dbReference type="Pfam" id="PF00440">
    <property type="entry name" value="TetR_N"/>
    <property type="match status" value="1"/>
</dbReference>
<dbReference type="OrthoDB" id="9796019at2"/>
<feature type="domain" description="HTH tetR-type" evidence="5">
    <location>
        <begin position="14"/>
        <end position="74"/>
    </location>
</feature>
<protein>
    <submittedName>
        <fullName evidence="6">TetR/AcrR family transcriptional regulator</fullName>
    </submittedName>
</protein>
<keyword evidence="2 4" id="KW-0238">DNA-binding</keyword>
<dbReference type="Gene3D" id="1.10.357.10">
    <property type="entry name" value="Tetracycline Repressor, domain 2"/>
    <property type="match status" value="1"/>
</dbReference>
<dbReference type="PANTHER" id="PTHR30055:SF148">
    <property type="entry name" value="TETR-FAMILY TRANSCRIPTIONAL REGULATOR"/>
    <property type="match status" value="1"/>
</dbReference>
<feature type="DNA-binding region" description="H-T-H motif" evidence="4">
    <location>
        <begin position="37"/>
        <end position="56"/>
    </location>
</feature>
<dbReference type="InterPro" id="IPR050109">
    <property type="entry name" value="HTH-type_TetR-like_transc_reg"/>
</dbReference>
<name>A0A4P6UJN3_9BURK</name>
<dbReference type="InterPro" id="IPR009057">
    <property type="entry name" value="Homeodomain-like_sf"/>
</dbReference>
<keyword evidence="1" id="KW-0805">Transcription regulation</keyword>
<evidence type="ECO:0000259" key="5">
    <source>
        <dbReference type="PROSITE" id="PS50977"/>
    </source>
</evidence>
<dbReference type="InterPro" id="IPR001647">
    <property type="entry name" value="HTH_TetR"/>
</dbReference>
<proteinExistence type="predicted"/>
<gene>
    <name evidence="6" type="ORF">DW355_01170</name>
</gene>
<evidence type="ECO:0000256" key="1">
    <source>
        <dbReference type="ARBA" id="ARBA00023015"/>
    </source>
</evidence>
<evidence type="ECO:0000256" key="4">
    <source>
        <dbReference type="PROSITE-ProRule" id="PRU00335"/>
    </source>
</evidence>
<evidence type="ECO:0000313" key="6">
    <source>
        <dbReference type="EMBL" id="QBK03561.1"/>
    </source>
</evidence>
<dbReference type="Proteomes" id="UP000292939">
    <property type="component" value="Chromosome"/>
</dbReference>
<dbReference type="RefSeq" id="WP_131277258.1">
    <property type="nucleotide sequence ID" value="NZ_CP031395.1"/>
</dbReference>
<dbReference type="Gene3D" id="1.10.10.60">
    <property type="entry name" value="Homeodomain-like"/>
    <property type="match status" value="1"/>
</dbReference>
<dbReference type="PROSITE" id="PS50977">
    <property type="entry name" value="HTH_TETR_2"/>
    <property type="match status" value="1"/>
</dbReference>
<sequence length="205" mass="21627">MNVRSLPRPGGRSARVQAAVHQATRELLDQRGRAALTVPLIAARAGVTPSTVYRRWGDLNELLADVALEQLRPDTPPVDTGTVEGDLHAWAEQYFEEMSSVGMAMVQDVLSARMGSEAVPGCACAGITAAQIAAIVERGLARGQAVPQVEAVMDGVVAPIVYRLLFGPAPATPALVRDWVGACMAHATVQPPTPPQQPKPRAVVA</sequence>
<dbReference type="EMBL" id="CP031395">
    <property type="protein sequence ID" value="QBK03561.1"/>
    <property type="molecule type" value="Genomic_DNA"/>
</dbReference>
<dbReference type="InterPro" id="IPR036271">
    <property type="entry name" value="Tet_transcr_reg_TetR-rel_C_sf"/>
</dbReference>